<organism evidence="2 3">
    <name type="scientific">Colletotrichum sojae</name>
    <dbReference type="NCBI Taxonomy" id="2175907"/>
    <lineage>
        <taxon>Eukaryota</taxon>
        <taxon>Fungi</taxon>
        <taxon>Dikarya</taxon>
        <taxon>Ascomycota</taxon>
        <taxon>Pezizomycotina</taxon>
        <taxon>Sordariomycetes</taxon>
        <taxon>Hypocreomycetidae</taxon>
        <taxon>Glomerellales</taxon>
        <taxon>Glomerellaceae</taxon>
        <taxon>Colletotrichum</taxon>
        <taxon>Colletotrichum orchidearum species complex</taxon>
    </lineage>
</organism>
<keyword evidence="3" id="KW-1185">Reference proteome</keyword>
<dbReference type="Proteomes" id="UP000652219">
    <property type="component" value="Unassembled WGS sequence"/>
</dbReference>
<dbReference type="AlphaFoldDB" id="A0A8H6MSR6"/>
<sequence>MTPWLSPPASSDEAATRFPSDRAGKYPDQASTQKPRLNVVLLERLVSQGHLVATRGVRRTPKLPAWGVIKDAKTSAEGSAEQRGPVARLDRSWTDEYGRRALKCQQKITENFEAAAAATIRDAGSRVAEVVGWCAGSRSSQLGQTHGPI</sequence>
<accession>A0A8H6MSR6</accession>
<gene>
    <name evidence="2" type="ORF">CSOJ01_08573</name>
</gene>
<comment type="caution">
    <text evidence="2">The sequence shown here is derived from an EMBL/GenBank/DDBJ whole genome shotgun (WGS) entry which is preliminary data.</text>
</comment>
<feature type="region of interest" description="Disordered" evidence="1">
    <location>
        <begin position="1"/>
        <end position="33"/>
    </location>
</feature>
<proteinExistence type="predicted"/>
<reference evidence="2 3" key="1">
    <citation type="journal article" date="2020" name="Phytopathology">
        <title>Genome Sequence Resources of Colletotrichum truncatum, C. plurivorum, C. musicola, and C. sojae: Four Species Pathogenic to Soybean (Glycine max).</title>
        <authorList>
            <person name="Rogerio F."/>
            <person name="Boufleur T.R."/>
            <person name="Ciampi-Guillardi M."/>
            <person name="Sukno S.A."/>
            <person name="Thon M.R."/>
            <person name="Massola Junior N.S."/>
            <person name="Baroncelli R."/>
        </authorList>
    </citation>
    <scope>NUCLEOTIDE SEQUENCE [LARGE SCALE GENOMIC DNA]</scope>
    <source>
        <strain evidence="2 3">LFN0009</strain>
    </source>
</reference>
<evidence type="ECO:0000256" key="1">
    <source>
        <dbReference type="SAM" id="MobiDB-lite"/>
    </source>
</evidence>
<dbReference type="EMBL" id="WIGN01000150">
    <property type="protein sequence ID" value="KAF6806840.1"/>
    <property type="molecule type" value="Genomic_DNA"/>
</dbReference>
<protein>
    <submittedName>
        <fullName evidence="2">Uncharacterized protein</fullName>
    </submittedName>
</protein>
<evidence type="ECO:0000313" key="3">
    <source>
        <dbReference type="Proteomes" id="UP000652219"/>
    </source>
</evidence>
<name>A0A8H6MSR6_9PEZI</name>
<evidence type="ECO:0000313" key="2">
    <source>
        <dbReference type="EMBL" id="KAF6806840.1"/>
    </source>
</evidence>